<sequence length="633" mass="71943">MADTYLEVSESVEQKYAKCLESFQNCKSQMLEALQLCTAPSPTYITLHALNTNTNVVSSRISLMSEDKAEKAASTKMNKYLQKLIFESNRPEVFCTKWSKDLPSDQTDTLLSVKIQPLNRTWYSLLKAYEAIFMADTYLEVSESVEQKYAKCSESFQNCKSQMLEALQLCTAPSPTYITLHALNTNTNVVSSRISLMSEDKAEKAASTKMNKYLQKLIFESNRPEVFCTKWSKDLPSDQTDTLLSVKIQPLNRTWYSLLKAYEAIFMADTYLEVSESVEQKYAKCSESFQNCKSQMLEALQLCTAPSPTYITLHALNTNTNEVSSRISLMSEDKAEKAASTKMNKYLQKLIFESNRPEVFCTKWSKDLPSDQTDTLLSVKIQPLNRTCESVEQKYAKCSESFQNCKSQMLEALQLCTAPSPTYITLHALNTNTNVVSSRISLMSEDKAEKAASTKMNKYLQKLIFESNRPEVFCTKWSKDLPSDQTDTLLSVKIQPLNRTWYSLLKAYEAIFMADTYLEVSESVEQKYAKCSESFQNCKSQMLEALQLCTAPSPTYITLHALNTNTNEVSSRISLMSEDKAEKAASTKMNRYLQKLIFESNRPEVFCTKWSTDLPSDQTDTLLSVKIQPLNRT</sequence>
<name>A0A811USD9_CERCA</name>
<dbReference type="EMBL" id="CAJHJT010000023">
    <property type="protein sequence ID" value="CAD7002072.1"/>
    <property type="molecule type" value="Genomic_DNA"/>
</dbReference>
<dbReference type="Proteomes" id="UP000606786">
    <property type="component" value="Unassembled WGS sequence"/>
</dbReference>
<reference evidence="1" key="1">
    <citation type="submission" date="2020-11" db="EMBL/GenBank/DDBJ databases">
        <authorList>
            <person name="Whitehead M."/>
        </authorList>
    </citation>
    <scope>NUCLEOTIDE SEQUENCE</scope>
    <source>
        <strain evidence="1">EGII</strain>
    </source>
</reference>
<accession>A0A811USD9</accession>
<organism evidence="1 2">
    <name type="scientific">Ceratitis capitata</name>
    <name type="common">Mediterranean fruit fly</name>
    <name type="synonym">Tephritis capitata</name>
    <dbReference type="NCBI Taxonomy" id="7213"/>
    <lineage>
        <taxon>Eukaryota</taxon>
        <taxon>Metazoa</taxon>
        <taxon>Ecdysozoa</taxon>
        <taxon>Arthropoda</taxon>
        <taxon>Hexapoda</taxon>
        <taxon>Insecta</taxon>
        <taxon>Pterygota</taxon>
        <taxon>Neoptera</taxon>
        <taxon>Endopterygota</taxon>
        <taxon>Diptera</taxon>
        <taxon>Brachycera</taxon>
        <taxon>Muscomorpha</taxon>
        <taxon>Tephritoidea</taxon>
        <taxon>Tephritidae</taxon>
        <taxon>Ceratitis</taxon>
        <taxon>Ceratitis</taxon>
    </lineage>
</organism>
<keyword evidence="2" id="KW-1185">Reference proteome</keyword>
<proteinExistence type="predicted"/>
<dbReference type="AlphaFoldDB" id="A0A811USD9"/>
<comment type="caution">
    <text evidence="1">The sequence shown here is derived from an EMBL/GenBank/DDBJ whole genome shotgun (WGS) entry which is preliminary data.</text>
</comment>
<evidence type="ECO:0000313" key="2">
    <source>
        <dbReference type="Proteomes" id="UP000606786"/>
    </source>
</evidence>
<gene>
    <name evidence="1" type="ORF">CCAP1982_LOCUS10560</name>
</gene>
<protein>
    <submittedName>
        <fullName evidence="1">(Mediterranean fruit fly) hypothetical protein</fullName>
    </submittedName>
</protein>
<evidence type="ECO:0000313" key="1">
    <source>
        <dbReference type="EMBL" id="CAD7002072.1"/>
    </source>
</evidence>